<dbReference type="AlphaFoldDB" id="A0A0H3ZSA8"/>
<dbReference type="CDD" id="cd00093">
    <property type="entry name" value="HTH_XRE"/>
    <property type="match status" value="1"/>
</dbReference>
<dbReference type="SUPFAM" id="SSF47413">
    <property type="entry name" value="lambda repressor-like DNA-binding domains"/>
    <property type="match status" value="1"/>
</dbReference>
<dbReference type="Gene3D" id="1.10.260.40">
    <property type="entry name" value="lambda repressor-like DNA-binding domains"/>
    <property type="match status" value="1"/>
</dbReference>
<organism evidence="2">
    <name type="scientific">Vibrio sp. 1F_97</name>
    <dbReference type="NCBI Taxonomy" id="1652827"/>
    <lineage>
        <taxon>Bacteria</taxon>
        <taxon>Pseudomonadati</taxon>
        <taxon>Pseudomonadota</taxon>
        <taxon>Gammaproteobacteria</taxon>
        <taxon>Vibrionales</taxon>
        <taxon>Vibrionaceae</taxon>
        <taxon>Vibrio</taxon>
    </lineage>
</organism>
<dbReference type="InterPro" id="IPR010982">
    <property type="entry name" value="Lambda_DNA-bd_dom_sf"/>
</dbReference>
<dbReference type="SMART" id="SM00530">
    <property type="entry name" value="HTH_XRE"/>
    <property type="match status" value="1"/>
</dbReference>
<sequence length="132" mass="15007">MHAKRQNWRELLKLATEVTCTYMKYDPIVSVLRHCREAKGMTQKDLAGYTGLSYRTIQRMESGDTDMKLGQYRRILDALDLTDMDVSVALLSHEFTKADDVASAAKLLPLQVREVLVQFLMSLADAIKKSPK</sequence>
<protein>
    <submittedName>
        <fullName evidence="2">Transcriptional regulator</fullName>
    </submittedName>
</protein>
<dbReference type="Pfam" id="PF13560">
    <property type="entry name" value="HTH_31"/>
    <property type="match status" value="1"/>
</dbReference>
<dbReference type="InterPro" id="IPR001387">
    <property type="entry name" value="Cro/C1-type_HTH"/>
</dbReference>
<accession>A0A0H3ZSA8</accession>
<reference evidence="2" key="1">
    <citation type="journal article" date="2015" name="MBio">
        <title>Eco-Evolutionary Dynamics of Episomes among Ecologically Cohesive Bacterial Populations.</title>
        <authorList>
            <person name="Xue H."/>
            <person name="Cordero O.X."/>
            <person name="Camas F.M."/>
            <person name="Trimble W."/>
            <person name="Meyer F."/>
            <person name="Guglielmini J."/>
            <person name="Rocha E.P."/>
            <person name="Polz M.F."/>
        </authorList>
    </citation>
    <scope>NUCLEOTIDE SEQUENCE</scope>
    <source>
        <strain evidence="2">1F_97</strain>
    </source>
</reference>
<feature type="domain" description="HTH cro/C1-type" evidence="1">
    <location>
        <begin position="32"/>
        <end position="91"/>
    </location>
</feature>
<evidence type="ECO:0000313" key="2">
    <source>
        <dbReference type="EMBL" id="AKN37352.1"/>
    </source>
</evidence>
<proteinExistence type="predicted"/>
<evidence type="ECO:0000259" key="1">
    <source>
        <dbReference type="PROSITE" id="PS50943"/>
    </source>
</evidence>
<dbReference type="PROSITE" id="PS50943">
    <property type="entry name" value="HTH_CROC1"/>
    <property type="match status" value="1"/>
</dbReference>
<dbReference type="GO" id="GO:0003677">
    <property type="term" value="F:DNA binding"/>
    <property type="evidence" value="ECO:0007669"/>
    <property type="project" value="InterPro"/>
</dbReference>
<dbReference type="EMBL" id="KP795532">
    <property type="protein sequence ID" value="AKN37352.1"/>
    <property type="molecule type" value="Genomic_DNA"/>
</dbReference>
<name>A0A0H3ZSA8_9VIBR</name>